<reference evidence="2 3" key="1">
    <citation type="submission" date="2017-09" db="EMBL/GenBank/DDBJ databases">
        <authorList>
            <person name="Ehlers B."/>
            <person name="Leendertz F.H."/>
        </authorList>
    </citation>
    <scope>NUCLEOTIDE SEQUENCE [LARGE SCALE GENOMIC DNA]</scope>
    <source>
        <strain evidence="2 3">CGMCC 1.05381</strain>
    </source>
</reference>
<keyword evidence="3" id="KW-1185">Reference proteome</keyword>
<dbReference type="EMBL" id="OCST01000004">
    <property type="protein sequence ID" value="SOE70723.1"/>
    <property type="molecule type" value="Genomic_DNA"/>
</dbReference>
<dbReference type="Proteomes" id="UP000219440">
    <property type="component" value="Unassembled WGS sequence"/>
</dbReference>
<protein>
    <submittedName>
        <fullName evidence="2">Uncharacterized protein</fullName>
    </submittedName>
</protein>
<evidence type="ECO:0000313" key="2">
    <source>
        <dbReference type="EMBL" id="SOE70723.1"/>
    </source>
</evidence>
<feature type="compositionally biased region" description="Basic and acidic residues" evidence="1">
    <location>
        <begin position="27"/>
        <end position="46"/>
    </location>
</feature>
<organism evidence="2 3">
    <name type="scientific">Salinibacterium xinjiangense</name>
    <dbReference type="NCBI Taxonomy" id="386302"/>
    <lineage>
        <taxon>Bacteria</taxon>
        <taxon>Bacillati</taxon>
        <taxon>Actinomycetota</taxon>
        <taxon>Actinomycetes</taxon>
        <taxon>Micrococcales</taxon>
        <taxon>Microbacteriaceae</taxon>
        <taxon>Salinibacterium</taxon>
    </lineage>
</organism>
<name>A0A2C8ZX90_9MICO</name>
<gene>
    <name evidence="2" type="ORF">SAMN06296378_2302</name>
</gene>
<accession>A0A2C8ZX90</accession>
<proteinExistence type="predicted"/>
<sequence>MMAHLLHSFDRHLEVTADVDTLGTAHRLPDRKNNGAHSRVREDRRVLGAPAY</sequence>
<evidence type="ECO:0000256" key="1">
    <source>
        <dbReference type="SAM" id="MobiDB-lite"/>
    </source>
</evidence>
<evidence type="ECO:0000313" key="3">
    <source>
        <dbReference type="Proteomes" id="UP000219440"/>
    </source>
</evidence>
<dbReference type="AlphaFoldDB" id="A0A2C8ZX90"/>
<feature type="region of interest" description="Disordered" evidence="1">
    <location>
        <begin position="25"/>
        <end position="52"/>
    </location>
</feature>